<feature type="region of interest" description="Disordered" evidence="2">
    <location>
        <begin position="98"/>
        <end position="130"/>
    </location>
</feature>
<accession>A0AA36H9W0</accession>
<feature type="coiled-coil region" evidence="1">
    <location>
        <begin position="158"/>
        <end position="192"/>
    </location>
</feature>
<sequence length="399" mass="45277">MEMATTSPRALKKLVLERGLSGMFPYQVRDDYVGTFDGHYNERTFPMVAVLRAIRLPTSTMVLWRGLSVGRGRGFGQSRVREGGEARWFEAIASPNGLQKDEDKMSSFGRANNGTPYPSPTPSNWSPESPDWSNAVSPGWRSVSPGSQYSSVSEMEEILRLRATIESQANQIRVLEETVRALEEEVSTRAEREAGMERMLEGTLQKEYETALEHEGVVEEYEARLKAREDIIVSLRKESGWMVDDLRRARCFLPLKRVNPMENVFRQSQEDELLLAYLSRSIVEKSTIEIQRDGRAFLTLQMVDNTTISGLMERNDGTPYNWEEIDDDNVWRGDRPGLKLQLGHITIINLGGFLHMPPRMAALLKRSVESISGIYFVNLLGLDTVIRALDGANKPWRNM</sequence>
<name>A0AA36H9W0_CYLNA</name>
<reference evidence="3" key="1">
    <citation type="submission" date="2023-07" db="EMBL/GenBank/DDBJ databases">
        <authorList>
            <consortium name="CYATHOMIX"/>
        </authorList>
    </citation>
    <scope>NUCLEOTIDE SEQUENCE</scope>
    <source>
        <strain evidence="3">N/A</strain>
    </source>
</reference>
<comment type="caution">
    <text evidence="3">The sequence shown here is derived from an EMBL/GenBank/DDBJ whole genome shotgun (WGS) entry which is preliminary data.</text>
</comment>
<proteinExistence type="predicted"/>
<keyword evidence="1" id="KW-0175">Coiled coil</keyword>
<gene>
    <name evidence="3" type="ORF">CYNAS_LOCUS18772</name>
</gene>
<dbReference type="EMBL" id="CATQJL010000316">
    <property type="protein sequence ID" value="CAJ0606789.1"/>
    <property type="molecule type" value="Genomic_DNA"/>
</dbReference>
<evidence type="ECO:0000256" key="2">
    <source>
        <dbReference type="SAM" id="MobiDB-lite"/>
    </source>
</evidence>
<protein>
    <submittedName>
        <fullName evidence="3">Uncharacterized protein</fullName>
    </submittedName>
</protein>
<evidence type="ECO:0000313" key="4">
    <source>
        <dbReference type="Proteomes" id="UP001176961"/>
    </source>
</evidence>
<evidence type="ECO:0000256" key="1">
    <source>
        <dbReference type="SAM" id="Coils"/>
    </source>
</evidence>
<dbReference type="AlphaFoldDB" id="A0AA36H9W0"/>
<evidence type="ECO:0000313" key="3">
    <source>
        <dbReference type="EMBL" id="CAJ0606789.1"/>
    </source>
</evidence>
<organism evidence="3 4">
    <name type="scientific">Cylicocyclus nassatus</name>
    <name type="common">Nematode worm</name>
    <dbReference type="NCBI Taxonomy" id="53992"/>
    <lineage>
        <taxon>Eukaryota</taxon>
        <taxon>Metazoa</taxon>
        <taxon>Ecdysozoa</taxon>
        <taxon>Nematoda</taxon>
        <taxon>Chromadorea</taxon>
        <taxon>Rhabditida</taxon>
        <taxon>Rhabditina</taxon>
        <taxon>Rhabditomorpha</taxon>
        <taxon>Strongyloidea</taxon>
        <taxon>Strongylidae</taxon>
        <taxon>Cylicocyclus</taxon>
    </lineage>
</organism>
<dbReference type="Proteomes" id="UP001176961">
    <property type="component" value="Unassembled WGS sequence"/>
</dbReference>
<keyword evidence="4" id="KW-1185">Reference proteome</keyword>
<feature type="compositionally biased region" description="Polar residues" evidence="2">
    <location>
        <begin position="109"/>
        <end position="130"/>
    </location>
</feature>